<keyword evidence="17" id="KW-1185">Reference proteome</keyword>
<dbReference type="Gene3D" id="1.10.8.60">
    <property type="match status" value="2"/>
</dbReference>
<dbReference type="InterPro" id="IPR003960">
    <property type="entry name" value="ATPase_AAA_CS"/>
</dbReference>
<dbReference type="GO" id="GO:0005524">
    <property type="term" value="F:ATP binding"/>
    <property type="evidence" value="ECO:0007669"/>
    <property type="project" value="UniProtKB-UniRule"/>
</dbReference>
<evidence type="ECO:0000256" key="10">
    <source>
        <dbReference type="ARBA" id="ARBA00022892"/>
    </source>
</evidence>
<evidence type="ECO:0000313" key="17">
    <source>
        <dbReference type="Proteomes" id="UP000053766"/>
    </source>
</evidence>
<dbReference type="PROSITE" id="PS00674">
    <property type="entry name" value="AAA"/>
    <property type="match status" value="1"/>
</dbReference>
<reference evidence="16 17" key="1">
    <citation type="submission" date="2013-11" db="EMBL/GenBank/DDBJ databases">
        <title>Draft genome of the bovine lungworm Dictyocaulus viviparus.</title>
        <authorList>
            <person name="Mitreva M."/>
        </authorList>
    </citation>
    <scope>NUCLEOTIDE SEQUENCE [LARGE SCALE GENOMIC DNA]</scope>
    <source>
        <strain evidence="16 17">HannoverDv2000</strain>
    </source>
</reference>
<accession>A0A0D8Y8S4</accession>
<evidence type="ECO:0000256" key="1">
    <source>
        <dbReference type="ARBA" id="ARBA00004496"/>
    </source>
</evidence>
<evidence type="ECO:0000313" key="16">
    <source>
        <dbReference type="EMBL" id="KJH53218.1"/>
    </source>
</evidence>
<dbReference type="Pfam" id="PF21964">
    <property type="entry name" value="NSF_ATPase_lid"/>
    <property type="match status" value="1"/>
</dbReference>
<dbReference type="InterPro" id="IPR027417">
    <property type="entry name" value="P-loop_NTPase"/>
</dbReference>
<dbReference type="Gene3D" id="3.10.330.10">
    <property type="match status" value="1"/>
</dbReference>
<dbReference type="PANTHER" id="PTHR23078">
    <property type="entry name" value="VESICULAR-FUSION PROTEIN NSF"/>
    <property type="match status" value="1"/>
</dbReference>
<dbReference type="CDD" id="cd19504">
    <property type="entry name" value="RecA-like_NSF-SEC18_r1-like"/>
    <property type="match status" value="1"/>
</dbReference>
<dbReference type="InterPro" id="IPR029067">
    <property type="entry name" value="CDC48_domain_2-like_sf"/>
</dbReference>
<evidence type="ECO:0000256" key="3">
    <source>
        <dbReference type="ARBA" id="ARBA00012674"/>
    </source>
</evidence>
<dbReference type="SMART" id="SM00382">
    <property type="entry name" value="AAA"/>
    <property type="match status" value="2"/>
</dbReference>
<dbReference type="EC" id="3.6.4.6" evidence="3 13"/>
<evidence type="ECO:0000256" key="12">
    <source>
        <dbReference type="ARBA" id="ARBA00048883"/>
    </source>
</evidence>
<feature type="domain" description="AAA+ ATPase" evidence="14">
    <location>
        <begin position="262"/>
        <end position="409"/>
    </location>
</feature>
<dbReference type="Gene3D" id="3.40.50.300">
    <property type="entry name" value="P-loop containing nucleotide triphosphate hydrolases"/>
    <property type="match status" value="2"/>
</dbReference>
<dbReference type="SUPFAM" id="SSF52540">
    <property type="entry name" value="P-loop containing nucleoside triphosphate hydrolases"/>
    <property type="match status" value="2"/>
</dbReference>
<evidence type="ECO:0000256" key="8">
    <source>
        <dbReference type="ARBA" id="ARBA00022840"/>
    </source>
</evidence>
<dbReference type="GO" id="GO:0043001">
    <property type="term" value="P:Golgi to plasma membrane protein transport"/>
    <property type="evidence" value="ECO:0007669"/>
    <property type="project" value="TreeGrafter"/>
</dbReference>
<dbReference type="STRING" id="29172.A0A0D8Y8S4"/>
<keyword evidence="13" id="KW-0479">Metal-binding</keyword>
<proteinExistence type="inferred from homology"/>
<evidence type="ECO:0000256" key="6">
    <source>
        <dbReference type="ARBA" id="ARBA00022737"/>
    </source>
</evidence>
<dbReference type="SUPFAM" id="SSF54585">
    <property type="entry name" value="Cdc48 domain 2-like"/>
    <property type="match status" value="1"/>
</dbReference>
<evidence type="ECO:0000259" key="15">
    <source>
        <dbReference type="SMART" id="SM01073"/>
    </source>
</evidence>
<dbReference type="InterPro" id="IPR009010">
    <property type="entry name" value="Asp_de-COase-like_dom_sf"/>
</dbReference>
<dbReference type="CDD" id="cd00009">
    <property type="entry name" value="AAA"/>
    <property type="match status" value="1"/>
</dbReference>
<dbReference type="SUPFAM" id="SSF50692">
    <property type="entry name" value="ADC-like"/>
    <property type="match status" value="1"/>
</dbReference>
<name>A0A0D8Y8S4_DICVI</name>
<dbReference type="FunFam" id="2.40.40.20:FF:000012">
    <property type="entry name" value="Vesicle-fusing ATPase protein"/>
    <property type="match status" value="1"/>
</dbReference>
<evidence type="ECO:0000256" key="2">
    <source>
        <dbReference type="ARBA" id="ARBA00006914"/>
    </source>
</evidence>
<keyword evidence="7 13" id="KW-0547">Nucleotide-binding</keyword>
<evidence type="ECO:0000256" key="9">
    <source>
        <dbReference type="ARBA" id="ARBA00022842"/>
    </source>
</evidence>
<dbReference type="AlphaFoldDB" id="A0A0D8Y8S4"/>
<keyword evidence="10 13" id="KW-0931">ER-Golgi transport</keyword>
<dbReference type="InterPro" id="IPR003338">
    <property type="entry name" value="CDC4_N-term_subdom"/>
</dbReference>
<keyword evidence="11 13" id="KW-0653">Protein transport</keyword>
<dbReference type="FunFam" id="3.40.50.300:FF:000187">
    <property type="entry name" value="Vesicular-fusion ATPase SEC18"/>
    <property type="match status" value="1"/>
</dbReference>
<evidence type="ECO:0000256" key="5">
    <source>
        <dbReference type="ARBA" id="ARBA00022490"/>
    </source>
</evidence>
<dbReference type="InterPro" id="IPR041569">
    <property type="entry name" value="AAA_lid_3"/>
</dbReference>
<dbReference type="GO" id="GO:0035494">
    <property type="term" value="P:SNARE complex disassembly"/>
    <property type="evidence" value="ECO:0007669"/>
    <property type="project" value="InterPro"/>
</dbReference>
<sequence>MKVRKCPTDELAVTNTAVVNRDDFDAQGVKHIQMQTGPGHRYVFTIRNHPSMRRGEIAFAIAQRKWAVLSLDQEVLVQPYAFKNNQYIGCITLSADFQLKKNATVEPLNSDMMAREFSMQFGGMAFTKGQLLVFQFVDVEKGKTFTLSLVVKNIDGIDLNTAASGDEKSRPFPVSSLIACKIECGQLLPNSAIIFDKEEGSSINLVGKSKGKSAYRSIINPDWDFQKMGIGGLDKEFSGIFRRAFASRVFPPEFIEQLGMKHVRGILLFGPPGTGKTLMARQIGKMLNAREPKIVNGPQILDKYVGESESNVRKLFADAEEEWRRCGSNSGLHIIIFDEIDAICKQRGSMAGSSSVHDTVVNQLLSKMDGVEQLNNILVIGMTNRKDMIDEALLRPGRLEVQMEVGLPDEFGRLQILKIHTSRMRDYLVGDVYNIVVEYKKLDPEVNLEELAKRTKNFSGAEIEGLVRAAQSSAMNRLVKAGGKVILFYLSFMFYSCLSIKVQLDTDAVEKLMVNAADFDYALEHDIKPAFGRSDESLEKFLRRGMVVWGSEVTRILDEGARLVEETINPDAGGFVTAVLAVIFVRYSIQLRQFLIEGAPRTGKSFLAAKIALVSDFPLIKVVSPGDMVGFSESAKCQTLRKAFSDALRSKLSVLLIDNVERLLDYSPVGPRFSNLVLQALLVLLNEPPPANHRLLVLATSSNRSFLRELELINAFGHVIDVPVLSTSDHIMHVLQESDVFNEKELQKLSVDLHKLLQKESHGIGIKRLLGVIDFCRKCEEGYRAQMMYNKIEAIALGLE</sequence>
<dbReference type="InterPro" id="IPR003593">
    <property type="entry name" value="AAA+_ATPase"/>
</dbReference>
<dbReference type="InterPro" id="IPR054419">
    <property type="entry name" value="NSF_ATPase_lid"/>
</dbReference>
<comment type="catalytic activity">
    <reaction evidence="12 13">
        <text>ATP + H2O = ADP + phosphate + H(+)</text>
        <dbReference type="Rhea" id="RHEA:13065"/>
        <dbReference type="ChEBI" id="CHEBI:15377"/>
        <dbReference type="ChEBI" id="CHEBI:15378"/>
        <dbReference type="ChEBI" id="CHEBI:30616"/>
        <dbReference type="ChEBI" id="CHEBI:43474"/>
        <dbReference type="ChEBI" id="CHEBI:456216"/>
        <dbReference type="EC" id="3.6.4.6"/>
    </reaction>
</comment>
<dbReference type="GO" id="GO:0006891">
    <property type="term" value="P:intra-Golgi vesicle-mediated transport"/>
    <property type="evidence" value="ECO:0007669"/>
    <property type="project" value="TreeGrafter"/>
</dbReference>
<dbReference type="Pfam" id="PF00004">
    <property type="entry name" value="AAA"/>
    <property type="match status" value="2"/>
</dbReference>
<comment type="cofactor">
    <cofactor evidence="13">
        <name>Mg(2+)</name>
        <dbReference type="ChEBI" id="CHEBI:18420"/>
    </cofactor>
    <text evidence="13">Binds 1 Mg(2+) ion per subunit.</text>
</comment>
<dbReference type="SMART" id="SM01073">
    <property type="entry name" value="CDC48_N"/>
    <property type="match status" value="1"/>
</dbReference>
<dbReference type="PANTHER" id="PTHR23078:SF3">
    <property type="entry name" value="VESICLE-FUSING ATPASE"/>
    <property type="match status" value="1"/>
</dbReference>
<protein>
    <recommendedName>
        <fullName evidence="3 13">Vesicle-fusing ATPase</fullName>
        <ecNumber evidence="3 13">3.6.4.6</ecNumber>
    </recommendedName>
</protein>
<dbReference type="Pfam" id="PF02359">
    <property type="entry name" value="CDC48_N"/>
    <property type="match status" value="1"/>
</dbReference>
<dbReference type="Proteomes" id="UP000053766">
    <property type="component" value="Unassembled WGS sequence"/>
</dbReference>
<organism evidence="16 17">
    <name type="scientific">Dictyocaulus viviparus</name>
    <name type="common">Bovine lungworm</name>
    <dbReference type="NCBI Taxonomy" id="29172"/>
    <lineage>
        <taxon>Eukaryota</taxon>
        <taxon>Metazoa</taxon>
        <taxon>Ecdysozoa</taxon>
        <taxon>Nematoda</taxon>
        <taxon>Chromadorea</taxon>
        <taxon>Rhabditida</taxon>
        <taxon>Rhabditina</taxon>
        <taxon>Rhabditomorpha</taxon>
        <taxon>Strongyloidea</taxon>
        <taxon>Metastrongylidae</taxon>
        <taxon>Dictyocaulus</taxon>
    </lineage>
</organism>
<keyword evidence="8 13" id="KW-0067">ATP-binding</keyword>
<feature type="domain" description="AAA+ ATPase" evidence="14">
    <location>
        <begin position="590"/>
        <end position="726"/>
    </location>
</feature>
<dbReference type="InterPro" id="IPR003959">
    <property type="entry name" value="ATPase_AAA_core"/>
</dbReference>
<comment type="function">
    <text evidence="13">Required for vesicle-mediated transport. Catalyzes the fusion of transport vesicles within the Golgi cisternae. Is also required for transport from the endoplasmic reticulum to the Golgi stack. Seems to function as a fusion protein required for the delivery of cargo proteins to all compartments of the Golgi stack independent of vesicle origin.</text>
</comment>
<dbReference type="Pfam" id="PF17862">
    <property type="entry name" value="AAA_lid_3"/>
    <property type="match status" value="1"/>
</dbReference>
<keyword evidence="5 13" id="KW-0963">Cytoplasm</keyword>
<dbReference type="EMBL" id="KN716154">
    <property type="protein sequence ID" value="KJH53218.1"/>
    <property type="molecule type" value="Genomic_DNA"/>
</dbReference>
<comment type="subcellular location">
    <subcellularLocation>
        <location evidence="1 13">Cytoplasm</location>
    </subcellularLocation>
</comment>
<evidence type="ECO:0000259" key="14">
    <source>
        <dbReference type="SMART" id="SM00382"/>
    </source>
</evidence>
<comment type="similarity">
    <text evidence="2 13">Belongs to the AAA ATPase family.</text>
</comment>
<evidence type="ECO:0000256" key="13">
    <source>
        <dbReference type="RuleBase" id="RU367045"/>
    </source>
</evidence>
<dbReference type="GO" id="GO:0016887">
    <property type="term" value="F:ATP hydrolysis activity"/>
    <property type="evidence" value="ECO:0007669"/>
    <property type="project" value="InterPro"/>
</dbReference>
<gene>
    <name evidence="16" type="ORF">DICVIV_00529</name>
</gene>
<evidence type="ECO:0000256" key="4">
    <source>
        <dbReference type="ARBA" id="ARBA00022448"/>
    </source>
</evidence>
<dbReference type="GO" id="GO:0046872">
    <property type="term" value="F:metal ion binding"/>
    <property type="evidence" value="ECO:0007669"/>
    <property type="project" value="UniProtKB-UniRule"/>
</dbReference>
<dbReference type="InterPro" id="IPR039812">
    <property type="entry name" value="Vesicle-fus_ATPase"/>
</dbReference>
<dbReference type="GO" id="GO:0005795">
    <property type="term" value="C:Golgi stack"/>
    <property type="evidence" value="ECO:0007669"/>
    <property type="project" value="TreeGrafter"/>
</dbReference>
<dbReference type="OrthoDB" id="9982946at2759"/>
<evidence type="ECO:0000256" key="11">
    <source>
        <dbReference type="ARBA" id="ARBA00022927"/>
    </source>
</evidence>
<feature type="domain" description="CDC48 N-terminal subdomain" evidence="15">
    <location>
        <begin position="1"/>
        <end position="83"/>
    </location>
</feature>
<keyword evidence="6" id="KW-0677">Repeat</keyword>
<keyword evidence="13" id="KW-0378">Hydrolase</keyword>
<keyword evidence="9 13" id="KW-0460">Magnesium</keyword>
<dbReference type="Gene3D" id="2.40.40.20">
    <property type="match status" value="1"/>
</dbReference>
<keyword evidence="4 13" id="KW-0813">Transport</keyword>
<evidence type="ECO:0000256" key="7">
    <source>
        <dbReference type="ARBA" id="ARBA00022741"/>
    </source>
</evidence>
<reference evidence="17" key="2">
    <citation type="journal article" date="2016" name="Sci. Rep.">
        <title>Dictyocaulus viviparus genome, variome and transcriptome elucidate lungworm biology and support future intervention.</title>
        <authorList>
            <person name="McNulty S.N."/>
            <person name="Strube C."/>
            <person name="Rosa B.A."/>
            <person name="Martin J.C."/>
            <person name="Tyagi R."/>
            <person name="Choi Y.J."/>
            <person name="Wang Q."/>
            <person name="Hallsworth Pepin K."/>
            <person name="Zhang X."/>
            <person name="Ozersky P."/>
            <person name="Wilson R.K."/>
            <person name="Sternberg P.W."/>
            <person name="Gasser R.B."/>
            <person name="Mitreva M."/>
        </authorList>
    </citation>
    <scope>NUCLEOTIDE SEQUENCE [LARGE SCALE GENOMIC DNA]</scope>
    <source>
        <strain evidence="17">HannoverDv2000</strain>
    </source>
</reference>
<dbReference type="FunFam" id="3.40.50.300:FF:000166">
    <property type="entry name" value="vesicle-fusing ATPase isoform X1"/>
    <property type="match status" value="1"/>
</dbReference>